<dbReference type="Proteomes" id="UP000446719">
    <property type="component" value="Unassembled WGS sequence"/>
</dbReference>
<dbReference type="EMBL" id="WWSB01000003">
    <property type="protein sequence ID" value="MZK17261.1"/>
    <property type="molecule type" value="Genomic_DNA"/>
</dbReference>
<feature type="transmembrane region" description="Helical" evidence="1">
    <location>
        <begin position="16"/>
        <end position="34"/>
    </location>
</feature>
<keyword evidence="1" id="KW-0472">Membrane</keyword>
<dbReference type="AlphaFoldDB" id="A0A845KKI1"/>
<protein>
    <submittedName>
        <fullName evidence="2">Uncharacterized protein</fullName>
    </submittedName>
</protein>
<accession>A0A845KKI1</accession>
<evidence type="ECO:0000313" key="3">
    <source>
        <dbReference type="Proteomes" id="UP000446719"/>
    </source>
</evidence>
<dbReference type="RefSeq" id="WP_006428241.1">
    <property type="nucleotide sequence ID" value="NZ_JAAIOA010000006.1"/>
</dbReference>
<keyword evidence="1" id="KW-1133">Transmembrane helix</keyword>
<keyword evidence="1" id="KW-0812">Transmembrane</keyword>
<comment type="caution">
    <text evidence="2">The sequence shown here is derived from an EMBL/GenBank/DDBJ whole genome shotgun (WGS) entry which is preliminary data.</text>
</comment>
<evidence type="ECO:0000313" key="2">
    <source>
        <dbReference type="EMBL" id="MZK17261.1"/>
    </source>
</evidence>
<proteinExistence type="predicted"/>
<reference evidence="2 3" key="1">
    <citation type="journal article" date="2019" name="Nat. Med.">
        <title>A library of human gut bacterial isolates paired with longitudinal multiomics data enables mechanistic microbiome research.</title>
        <authorList>
            <person name="Poyet M."/>
            <person name="Groussin M."/>
            <person name="Gibbons S.M."/>
            <person name="Avila-Pacheco J."/>
            <person name="Jiang X."/>
            <person name="Kearney S.M."/>
            <person name="Perrotta A.R."/>
            <person name="Berdy B."/>
            <person name="Zhao S."/>
            <person name="Lieberman T.D."/>
            <person name="Swanson P.K."/>
            <person name="Smith M."/>
            <person name="Roesemann S."/>
            <person name="Alexander J.E."/>
            <person name="Rich S.A."/>
            <person name="Livny J."/>
            <person name="Vlamakis H."/>
            <person name="Clish C."/>
            <person name="Bullock K."/>
            <person name="Deik A."/>
            <person name="Scott J."/>
            <person name="Pierce K.A."/>
            <person name="Xavier R.J."/>
            <person name="Alm E.J."/>
        </authorList>
    </citation>
    <scope>NUCLEOTIDE SEQUENCE [LARGE SCALE GENOMIC DNA]</scope>
    <source>
        <strain evidence="2 3">BIOML-A7</strain>
    </source>
</reference>
<name>A0A845KKI1_9FIRM</name>
<sequence>MERVSKMEDARRKIRMCLIFVVTLAVIIGLIYYFHDVRGNHGVNEGTLIKRMEITAKNDEINRR</sequence>
<evidence type="ECO:0000256" key="1">
    <source>
        <dbReference type="SAM" id="Phobius"/>
    </source>
</evidence>
<gene>
    <name evidence="2" type="ORF">GT565_03820</name>
</gene>
<organism evidence="2 3">
    <name type="scientific">Dorea longicatena</name>
    <dbReference type="NCBI Taxonomy" id="88431"/>
    <lineage>
        <taxon>Bacteria</taxon>
        <taxon>Bacillati</taxon>
        <taxon>Bacillota</taxon>
        <taxon>Clostridia</taxon>
        <taxon>Lachnospirales</taxon>
        <taxon>Lachnospiraceae</taxon>
        <taxon>Dorea</taxon>
    </lineage>
</organism>